<gene>
    <name evidence="2" type="ORF">LAZ67_8001920</name>
</gene>
<accession>A0ABY6KRC4</accession>
<name>A0ABY6KRC4_9ARAC</name>
<feature type="compositionally biased region" description="Basic and acidic residues" evidence="1">
    <location>
        <begin position="27"/>
        <end position="36"/>
    </location>
</feature>
<dbReference type="Proteomes" id="UP001235939">
    <property type="component" value="Chromosome 08"/>
</dbReference>
<sequence>MDWTTRGDEEDGGGSMERPCGPPSVEEALKEGDIERPCGSPSVEEGIEGGRYGETISIQSYQDIELVDGVCWG</sequence>
<evidence type="ECO:0000313" key="3">
    <source>
        <dbReference type="Proteomes" id="UP001235939"/>
    </source>
</evidence>
<organism evidence="2 3">
    <name type="scientific">Cordylochernes scorpioides</name>
    <dbReference type="NCBI Taxonomy" id="51811"/>
    <lineage>
        <taxon>Eukaryota</taxon>
        <taxon>Metazoa</taxon>
        <taxon>Ecdysozoa</taxon>
        <taxon>Arthropoda</taxon>
        <taxon>Chelicerata</taxon>
        <taxon>Arachnida</taxon>
        <taxon>Pseudoscorpiones</taxon>
        <taxon>Cheliferoidea</taxon>
        <taxon>Chernetidae</taxon>
        <taxon>Cordylochernes</taxon>
    </lineage>
</organism>
<feature type="region of interest" description="Disordered" evidence="1">
    <location>
        <begin position="1"/>
        <end position="51"/>
    </location>
</feature>
<proteinExistence type="predicted"/>
<evidence type="ECO:0000313" key="2">
    <source>
        <dbReference type="EMBL" id="UYV71154.1"/>
    </source>
</evidence>
<protein>
    <submittedName>
        <fullName evidence="2">Uncharacterized protein</fullName>
    </submittedName>
</protein>
<keyword evidence="3" id="KW-1185">Reference proteome</keyword>
<dbReference type="EMBL" id="CP092870">
    <property type="protein sequence ID" value="UYV71154.1"/>
    <property type="molecule type" value="Genomic_DNA"/>
</dbReference>
<evidence type="ECO:0000256" key="1">
    <source>
        <dbReference type="SAM" id="MobiDB-lite"/>
    </source>
</evidence>
<reference evidence="2 3" key="1">
    <citation type="submission" date="2022-01" db="EMBL/GenBank/DDBJ databases">
        <title>A chromosomal length assembly of Cordylochernes scorpioides.</title>
        <authorList>
            <person name="Zeh D."/>
            <person name="Zeh J."/>
        </authorList>
    </citation>
    <scope>NUCLEOTIDE SEQUENCE [LARGE SCALE GENOMIC DNA]</scope>
    <source>
        <strain evidence="2">IN4F17</strain>
        <tissue evidence="2">Whole Body</tissue>
    </source>
</reference>